<dbReference type="Pfam" id="PF13517">
    <property type="entry name" value="FG-GAP_3"/>
    <property type="match status" value="3"/>
</dbReference>
<dbReference type="Gene3D" id="2.60.40.3710">
    <property type="match status" value="1"/>
</dbReference>
<dbReference type="InterPro" id="IPR026444">
    <property type="entry name" value="Secre_tail"/>
</dbReference>
<accession>A0AA88FI66</accession>
<proteinExistence type="predicted"/>
<sequence length="590" mass="61427">MKLILRPHILATLYIIAGSAAPALAQPSLTNVSPTANQSNAPRNAPVTLSFSQALSAGSNAALHVFSAQRGGLRSGHSGITTVNGNQLSFAPASPWKPGETVRATLTTAVQNTSSQALAAARVFSFTAAAGGTGQGSFTNEYTFSAGGYPNQIKLTDVDGDGDLDMLSSNSTYYGGNPVSVRLNNGAGQFSGSTDVPVASVQQGAYCLTLGDVDGDGDIDFITTNTTDKVSLRLNNGTGGYGAGYDLTLNTSSLTSLDLADIDGDGDLDCLAYGYLLPSRESVLSVRLNNGTGLFAGGYTDTYSVPQGNEGGTIRTADLDNDGDLDLVRTSRNGYRVFIQLNDGTGRFGAPAQLPALAGNDVSLADLDGDTDLDLVVLDDNGLGRLTVCLNNGAGTFTQGFATSFLGNPPGFSLGDIDADGDLDLLVTSGASISVHFNNGQGRFPTYYRLTDTRLGNFALGDVDGDDDLDLVVEYWPAIPPTPPCPVYTYLNQAVAPVVVTNSLQVDALTKKVALYPNPAQQRCTVAFTKPLQNGQLHLVNALGQTVLRQQLPAAGARTAELDLANVVPGVYTLQVSSSTGRIVTRLVKE</sequence>
<dbReference type="Gene3D" id="2.130.10.130">
    <property type="entry name" value="Integrin alpha, N-terminal"/>
    <property type="match status" value="1"/>
</dbReference>
<evidence type="ECO:0000313" key="5">
    <source>
        <dbReference type="EMBL" id="KAA9327638.1"/>
    </source>
</evidence>
<evidence type="ECO:0000313" key="6">
    <source>
        <dbReference type="Proteomes" id="UP000326380"/>
    </source>
</evidence>
<organism evidence="5 6">
    <name type="scientific">Hymenobacter busanensis</name>
    <dbReference type="NCBI Taxonomy" id="2607656"/>
    <lineage>
        <taxon>Bacteria</taxon>
        <taxon>Pseudomonadati</taxon>
        <taxon>Bacteroidota</taxon>
        <taxon>Cytophagia</taxon>
        <taxon>Cytophagales</taxon>
        <taxon>Hymenobacteraceae</taxon>
        <taxon>Hymenobacter</taxon>
    </lineage>
</organism>
<dbReference type="PANTHER" id="PTHR44103">
    <property type="entry name" value="PROPROTEIN CONVERTASE P"/>
    <property type="match status" value="1"/>
</dbReference>
<dbReference type="NCBIfam" id="TIGR04183">
    <property type="entry name" value="Por_Secre_tail"/>
    <property type="match status" value="1"/>
</dbReference>
<dbReference type="AlphaFoldDB" id="A0AA88FI66"/>
<dbReference type="Pfam" id="PF13205">
    <property type="entry name" value="Big_5"/>
    <property type="match status" value="1"/>
</dbReference>
<dbReference type="EMBL" id="VTWU01000006">
    <property type="protein sequence ID" value="KAA9327638.1"/>
    <property type="molecule type" value="Genomic_DNA"/>
</dbReference>
<reference evidence="5 6" key="1">
    <citation type="submission" date="2019-09" db="EMBL/GenBank/DDBJ databases">
        <title>Genome sequence of Hymenobacter sp. M3.</title>
        <authorList>
            <person name="Srinivasan S."/>
        </authorList>
    </citation>
    <scope>NUCLEOTIDE SEQUENCE [LARGE SCALE GENOMIC DNA]</scope>
    <source>
        <strain evidence="5 6">M3</strain>
    </source>
</reference>
<comment type="caution">
    <text evidence="5">The sequence shown here is derived from an EMBL/GenBank/DDBJ whole genome shotgun (WGS) entry which is preliminary data.</text>
</comment>
<evidence type="ECO:0000256" key="1">
    <source>
        <dbReference type="ARBA" id="ARBA00022729"/>
    </source>
</evidence>
<dbReference type="PANTHER" id="PTHR44103:SF1">
    <property type="entry name" value="PROPROTEIN CONVERTASE P"/>
    <property type="match status" value="1"/>
</dbReference>
<dbReference type="RefSeq" id="WP_151080085.1">
    <property type="nucleotide sequence ID" value="NZ_VTWU01000006.1"/>
</dbReference>
<evidence type="ECO:0000259" key="3">
    <source>
        <dbReference type="Pfam" id="PF13205"/>
    </source>
</evidence>
<keyword evidence="1 2" id="KW-0732">Signal</keyword>
<dbReference type="Pfam" id="PF18962">
    <property type="entry name" value="Por_Secre_tail"/>
    <property type="match status" value="1"/>
</dbReference>
<feature type="domain" description="SbsA Ig-like" evidence="3">
    <location>
        <begin position="26"/>
        <end position="127"/>
    </location>
</feature>
<evidence type="ECO:0000256" key="2">
    <source>
        <dbReference type="SAM" id="SignalP"/>
    </source>
</evidence>
<protein>
    <submittedName>
        <fullName evidence="5">T9SS type A sorting domain-containing protein</fullName>
    </submittedName>
</protein>
<feature type="chain" id="PRO_5041697225" evidence="2">
    <location>
        <begin position="26"/>
        <end position="590"/>
    </location>
</feature>
<keyword evidence="6" id="KW-1185">Reference proteome</keyword>
<feature type="signal peptide" evidence="2">
    <location>
        <begin position="1"/>
        <end position="25"/>
    </location>
</feature>
<gene>
    <name evidence="5" type="ORF">F0P96_16815</name>
</gene>
<dbReference type="InterPro" id="IPR032812">
    <property type="entry name" value="SbsA_Ig"/>
</dbReference>
<dbReference type="InterPro" id="IPR028994">
    <property type="entry name" value="Integrin_alpha_N"/>
</dbReference>
<feature type="domain" description="Secretion system C-terminal sorting" evidence="4">
    <location>
        <begin position="515"/>
        <end position="587"/>
    </location>
</feature>
<dbReference type="SUPFAM" id="SSF69318">
    <property type="entry name" value="Integrin alpha N-terminal domain"/>
    <property type="match status" value="2"/>
</dbReference>
<name>A0AA88FI66_9BACT</name>
<evidence type="ECO:0000259" key="4">
    <source>
        <dbReference type="Pfam" id="PF18962"/>
    </source>
</evidence>
<dbReference type="InterPro" id="IPR013517">
    <property type="entry name" value="FG-GAP"/>
</dbReference>
<dbReference type="Proteomes" id="UP000326380">
    <property type="component" value="Unassembled WGS sequence"/>
</dbReference>